<keyword evidence="1" id="KW-0805">Transcription regulation</keyword>
<protein>
    <submittedName>
        <fullName evidence="5">AraC-like DNA-binding protein</fullName>
    </submittedName>
</protein>
<accession>A0A368W3B1</accession>
<dbReference type="SMART" id="SM00342">
    <property type="entry name" value="HTH_ARAC"/>
    <property type="match status" value="1"/>
</dbReference>
<dbReference type="InterPro" id="IPR018060">
    <property type="entry name" value="HTH_AraC"/>
</dbReference>
<reference evidence="5 6" key="1">
    <citation type="submission" date="2018-07" db="EMBL/GenBank/DDBJ databases">
        <title>Genomic Encyclopedia of Type Strains, Phase III (KMG-III): the genomes of soil and plant-associated and newly described type strains.</title>
        <authorList>
            <person name="Whitman W."/>
        </authorList>
    </citation>
    <scope>NUCLEOTIDE SEQUENCE [LARGE SCALE GENOMIC DNA]</scope>
    <source>
        <strain evidence="5 6">CECT 7506</strain>
    </source>
</reference>
<keyword evidence="2 5" id="KW-0238">DNA-binding</keyword>
<dbReference type="SUPFAM" id="SSF51215">
    <property type="entry name" value="Regulatory protein AraC"/>
    <property type="match status" value="1"/>
</dbReference>
<dbReference type="PROSITE" id="PS01124">
    <property type="entry name" value="HTH_ARAC_FAMILY_2"/>
    <property type="match status" value="1"/>
</dbReference>
<dbReference type="PANTHER" id="PTHR43280">
    <property type="entry name" value="ARAC-FAMILY TRANSCRIPTIONAL REGULATOR"/>
    <property type="match status" value="1"/>
</dbReference>
<evidence type="ECO:0000256" key="3">
    <source>
        <dbReference type="ARBA" id="ARBA00023163"/>
    </source>
</evidence>
<name>A0A368W3B1_9BACL</name>
<dbReference type="Gene3D" id="2.60.120.280">
    <property type="entry name" value="Regulatory protein AraC"/>
    <property type="match status" value="1"/>
</dbReference>
<sequence>MRHMFGAKTHLLMTMPEQFVPFYIESIGFNPVQETVIRQDGYSCYHWLQTASGEGEIILGGRKFTLPPHHGILLMPYAAHRYRKIGDRWSTYYLTFDGTKVTPFLSILGILCSTVYDWSAGTELEKAVEQMLEDALLTQDLTGLDNSVGIYRFLVNLKKQGRTNRTPSIQSLVERLTPLLKYLDTEYHNPDLGMTDMADRVQISQRHLNSLFKQAFGNTPYQYLIKLRIRKAKELLANRRSSPIHHIAEMAGFRDSSHFIATFRKLERQTPEQYRTT</sequence>
<dbReference type="GO" id="GO:0043565">
    <property type="term" value="F:sequence-specific DNA binding"/>
    <property type="evidence" value="ECO:0007669"/>
    <property type="project" value="InterPro"/>
</dbReference>
<evidence type="ECO:0000313" key="5">
    <source>
        <dbReference type="EMBL" id="RCW49409.1"/>
    </source>
</evidence>
<dbReference type="InterPro" id="IPR003313">
    <property type="entry name" value="AraC-bd"/>
</dbReference>
<keyword evidence="6" id="KW-1185">Reference proteome</keyword>
<dbReference type="Proteomes" id="UP000252415">
    <property type="component" value="Unassembled WGS sequence"/>
</dbReference>
<comment type="caution">
    <text evidence="5">The sequence shown here is derived from an EMBL/GenBank/DDBJ whole genome shotgun (WGS) entry which is preliminary data.</text>
</comment>
<gene>
    <name evidence="5" type="ORF">DFP97_10467</name>
</gene>
<evidence type="ECO:0000259" key="4">
    <source>
        <dbReference type="PROSITE" id="PS01124"/>
    </source>
</evidence>
<dbReference type="Gene3D" id="1.10.10.60">
    <property type="entry name" value="Homeodomain-like"/>
    <property type="match status" value="2"/>
</dbReference>
<evidence type="ECO:0000256" key="1">
    <source>
        <dbReference type="ARBA" id="ARBA00023015"/>
    </source>
</evidence>
<organism evidence="5 6">
    <name type="scientific">Paenibacillus prosopidis</name>
    <dbReference type="NCBI Taxonomy" id="630520"/>
    <lineage>
        <taxon>Bacteria</taxon>
        <taxon>Bacillati</taxon>
        <taxon>Bacillota</taxon>
        <taxon>Bacilli</taxon>
        <taxon>Bacillales</taxon>
        <taxon>Paenibacillaceae</taxon>
        <taxon>Paenibacillus</taxon>
    </lineage>
</organism>
<dbReference type="InterPro" id="IPR037923">
    <property type="entry name" value="HTH-like"/>
</dbReference>
<dbReference type="AlphaFoldDB" id="A0A368W3B1"/>
<proteinExistence type="predicted"/>
<evidence type="ECO:0000313" key="6">
    <source>
        <dbReference type="Proteomes" id="UP000252415"/>
    </source>
</evidence>
<evidence type="ECO:0000256" key="2">
    <source>
        <dbReference type="ARBA" id="ARBA00023125"/>
    </source>
</evidence>
<dbReference type="SUPFAM" id="SSF46689">
    <property type="entry name" value="Homeodomain-like"/>
    <property type="match status" value="2"/>
</dbReference>
<keyword evidence="3" id="KW-0804">Transcription</keyword>
<dbReference type="Pfam" id="PF12833">
    <property type="entry name" value="HTH_18"/>
    <property type="match status" value="1"/>
</dbReference>
<dbReference type="PANTHER" id="PTHR43280:SF2">
    <property type="entry name" value="HTH-TYPE TRANSCRIPTIONAL REGULATOR EXSA"/>
    <property type="match status" value="1"/>
</dbReference>
<feature type="domain" description="HTH araC/xylS-type" evidence="4">
    <location>
        <begin position="177"/>
        <end position="277"/>
    </location>
</feature>
<dbReference type="GO" id="GO:0003700">
    <property type="term" value="F:DNA-binding transcription factor activity"/>
    <property type="evidence" value="ECO:0007669"/>
    <property type="project" value="InterPro"/>
</dbReference>
<dbReference type="EMBL" id="QPJD01000004">
    <property type="protein sequence ID" value="RCW49409.1"/>
    <property type="molecule type" value="Genomic_DNA"/>
</dbReference>
<dbReference type="Pfam" id="PF02311">
    <property type="entry name" value="AraC_binding"/>
    <property type="match status" value="1"/>
</dbReference>
<dbReference type="InterPro" id="IPR009057">
    <property type="entry name" value="Homeodomain-like_sf"/>
</dbReference>